<evidence type="ECO:0008006" key="7">
    <source>
        <dbReference type="Google" id="ProtNLM"/>
    </source>
</evidence>
<dbReference type="Pfam" id="PF24809">
    <property type="entry name" value="DUF7708"/>
    <property type="match status" value="1"/>
</dbReference>
<dbReference type="EMBL" id="JBBPHU010000010">
    <property type="protein sequence ID" value="KAK7512688.1"/>
    <property type="molecule type" value="Genomic_DNA"/>
</dbReference>
<feature type="region of interest" description="Disordered" evidence="2">
    <location>
        <begin position="1011"/>
        <end position="1056"/>
    </location>
</feature>
<dbReference type="Pfam" id="PF24883">
    <property type="entry name" value="NPHP3_N"/>
    <property type="match status" value="1"/>
</dbReference>
<dbReference type="PANTHER" id="PTHR10039">
    <property type="entry name" value="AMELOGENIN"/>
    <property type="match status" value="1"/>
</dbReference>
<accession>A0ABR1KF58</accession>
<keyword evidence="6" id="KW-1185">Reference proteome</keyword>
<feature type="region of interest" description="Disordered" evidence="2">
    <location>
        <begin position="1430"/>
        <end position="1450"/>
    </location>
</feature>
<name>A0ABR1KF58_9PEZI</name>
<feature type="compositionally biased region" description="Low complexity" evidence="2">
    <location>
        <begin position="1"/>
        <end position="13"/>
    </location>
</feature>
<keyword evidence="1" id="KW-0677">Repeat</keyword>
<dbReference type="InterPro" id="IPR056125">
    <property type="entry name" value="DUF7708"/>
</dbReference>
<reference evidence="5 6" key="1">
    <citation type="submission" date="2024-04" db="EMBL/GenBank/DDBJ databases">
        <title>Phyllosticta paracitricarpa is synonymous to the EU quarantine fungus P. citricarpa based on phylogenomic analyses.</title>
        <authorList>
            <consortium name="Lawrence Berkeley National Laboratory"/>
            <person name="Van Ingen-Buijs V.A."/>
            <person name="Van Westerhoven A.C."/>
            <person name="Haridas S."/>
            <person name="Skiadas P."/>
            <person name="Martin F."/>
            <person name="Groenewald J.Z."/>
            <person name="Crous P.W."/>
            <person name="Seidl M.F."/>
        </authorList>
    </citation>
    <scope>NUCLEOTIDE SEQUENCE [LARGE SCALE GENOMIC DNA]</scope>
    <source>
        <strain evidence="5 6">CBS 123371</strain>
    </source>
</reference>
<feature type="compositionally biased region" description="Basic and acidic residues" evidence="2">
    <location>
        <begin position="1430"/>
        <end position="1449"/>
    </location>
</feature>
<dbReference type="SUPFAM" id="SSF52540">
    <property type="entry name" value="P-loop containing nucleoside triphosphate hydrolases"/>
    <property type="match status" value="1"/>
</dbReference>
<feature type="region of interest" description="Disordered" evidence="2">
    <location>
        <begin position="1070"/>
        <end position="1102"/>
    </location>
</feature>
<feature type="compositionally biased region" description="Low complexity" evidence="2">
    <location>
        <begin position="1032"/>
        <end position="1056"/>
    </location>
</feature>
<evidence type="ECO:0000313" key="5">
    <source>
        <dbReference type="EMBL" id="KAK7512688.1"/>
    </source>
</evidence>
<comment type="caution">
    <text evidence="5">The sequence shown here is derived from an EMBL/GenBank/DDBJ whole genome shotgun (WGS) entry which is preliminary data.</text>
</comment>
<dbReference type="PANTHER" id="PTHR10039:SF17">
    <property type="entry name" value="FUNGAL STAND N-TERMINAL GOODBYE DOMAIN-CONTAINING PROTEIN-RELATED"/>
    <property type="match status" value="1"/>
</dbReference>
<evidence type="ECO:0000256" key="1">
    <source>
        <dbReference type="ARBA" id="ARBA00022737"/>
    </source>
</evidence>
<protein>
    <recommendedName>
        <fullName evidence="7">NACHT domain-containing protein</fullName>
    </recommendedName>
</protein>
<feature type="domain" description="DUF7708" evidence="3">
    <location>
        <begin position="92"/>
        <end position="222"/>
    </location>
</feature>
<sequence>MMNVGSTQTTSSPSGGGSLSNSRTAGIFESAVTNYAQDVCDRKKDKELLAELESIKRQGPLSGSSFLDLIEKEEGRTSERKSTKIILRFVKPVVDFLTGHYNVIDTIIQADPTPSAIIWGCLKIVISSVDRAVKILEIFREHFDRIKTHLELIDKYEALFRDSDSVRDVLYKSCLNVVKFCTLVWRECKRPTIQFWAKAFLPSATRDFDEVIKKVDQHEKSFTLLGGASDMLSRRVREEERDKQKLYKSARKWLGDGVSEGLVDRTESSHLDLNPVEASDWIDQTPEFQDWTADTTDHPILWLTAKHGAGKSVLCSQLVRRMKQMSPPPAVAYFSYRFDETVTPIGTLQSIALQLLRRLWKLKQDIPAPVQVLMDTPRNDINNIVKMICAIIESAEFPRTYFFIDGVDEDLPERRNRHIPDSALDHLISLKDASPKGTVRVWVSSQDREGILTEAQKTSQVHLRLSDQNSSALQSFIERERSRFDKFELDQNDMDQLTLNLKEAARGNFLCARLMVDDVCDLRSRRDVRRFMETSISWKPDDHYRRLFTRTYQSKDRDIASKILSIVCFARRRVSVAELKDALCMMESSGSKDLDAGPNKSLLESLLPPFILTTNTGVDGSPLCELFHATVRSFLKSRPDILSDSVSTTKTVSIEEYHLAEVCVRYLSDPRFKEPLKRCNGEWTTADGESIESDGFLRYATKYWEKHLDAVEPTPHLRDLVSHFLRSKNYQTQLQYKYVASHFSDFRANSLPNDNVLLGKVNPGWFAPWNTDVQAHHIRQNYREFIHEWSYLLQCGCCENPHCINPQLPGEIDRCLFNALGGDAFISQLSSRYKSFRLSSKDPGSIRSDLQCYDGLADSGEFAYLLQFASRPTESCLQFVCETWNLQDTELPILQKRQYIEVGEESNWQLHLSVEHQDLRPRRIQEKPIAFEDGCRSLRIGSSIFVQDKQGNFVRQKPGIQPSDRVPINFEEFSTHQSILVIANRRKDSKVGIRSGSSGDHVHDVQDLFEPTHQKPMDKGGSSCEENDQDETSSTSSENSWSSADESWSDASTESTDALSDENFLEYFKGHVDSSPNEVSGEDDTEGTESEPDSGSDARCNPFARFRKGVHDDDSDGEEAYVALNDSENDSDEAMPIGVIRVIRELTKQTRTDLQASIQVFRMSASGLEHLFRLKQPLHLPLFDSPPAIHPNESLVVWPLGPSTIIFMDFERKTYFIRKLRPSKSFTRQVSIKCHFSHNGQYLHIATVEGHRKPKQRKKSKGKAQSESDIRSDFLLVSMFVATYRLDHKRPTRSAPMQIHREKFFLGLVHRFPVRRLPLTLTWTPEHLYVTRSAKAVYVQRVSLFPEGFGRGKMPQLQSVSSSTAVQKEALQKNLAVAEPRDIVFLPSTSTVRSVRFFPETRATPAKVFIGSELLKNARPFTYCDECGPEDNKHDQKGEKRAVSKHEGVQELEGQASLPIGVYLKEEEDLGGWTASMSGMRILENRGVGQLDHKAERFDIDESD</sequence>
<feature type="region of interest" description="Disordered" evidence="2">
    <location>
        <begin position="1"/>
        <end position="21"/>
    </location>
</feature>
<dbReference type="InterPro" id="IPR056884">
    <property type="entry name" value="NPHP3-like_N"/>
</dbReference>
<proteinExistence type="predicted"/>
<dbReference type="InterPro" id="IPR027417">
    <property type="entry name" value="P-loop_NTPase"/>
</dbReference>
<gene>
    <name evidence="5" type="ORF">IWZ03DRAFT_383801</name>
</gene>
<dbReference type="Proteomes" id="UP001363622">
    <property type="component" value="Unassembled WGS sequence"/>
</dbReference>
<organism evidence="5 6">
    <name type="scientific">Phyllosticta citriasiana</name>
    <dbReference type="NCBI Taxonomy" id="595635"/>
    <lineage>
        <taxon>Eukaryota</taxon>
        <taxon>Fungi</taxon>
        <taxon>Dikarya</taxon>
        <taxon>Ascomycota</taxon>
        <taxon>Pezizomycotina</taxon>
        <taxon>Dothideomycetes</taxon>
        <taxon>Dothideomycetes incertae sedis</taxon>
        <taxon>Botryosphaeriales</taxon>
        <taxon>Phyllostictaceae</taxon>
        <taxon>Phyllosticta</taxon>
    </lineage>
</organism>
<dbReference type="Gene3D" id="3.40.50.300">
    <property type="entry name" value="P-loop containing nucleotide triphosphate hydrolases"/>
    <property type="match status" value="1"/>
</dbReference>
<feature type="compositionally biased region" description="Acidic residues" evidence="2">
    <location>
        <begin position="1080"/>
        <end position="1094"/>
    </location>
</feature>
<evidence type="ECO:0000256" key="2">
    <source>
        <dbReference type="SAM" id="MobiDB-lite"/>
    </source>
</evidence>
<feature type="domain" description="Nephrocystin 3-like N-terminal" evidence="4">
    <location>
        <begin position="280"/>
        <end position="445"/>
    </location>
</feature>
<evidence type="ECO:0000313" key="6">
    <source>
        <dbReference type="Proteomes" id="UP001363622"/>
    </source>
</evidence>
<evidence type="ECO:0000259" key="4">
    <source>
        <dbReference type="Pfam" id="PF24883"/>
    </source>
</evidence>
<evidence type="ECO:0000259" key="3">
    <source>
        <dbReference type="Pfam" id="PF24809"/>
    </source>
</evidence>